<organism evidence="1 2">
    <name type="scientific">Panagrellus redivivus</name>
    <name type="common">Microworm</name>
    <dbReference type="NCBI Taxonomy" id="6233"/>
    <lineage>
        <taxon>Eukaryota</taxon>
        <taxon>Metazoa</taxon>
        <taxon>Ecdysozoa</taxon>
        <taxon>Nematoda</taxon>
        <taxon>Chromadorea</taxon>
        <taxon>Rhabditida</taxon>
        <taxon>Tylenchina</taxon>
        <taxon>Panagrolaimomorpha</taxon>
        <taxon>Panagrolaimoidea</taxon>
        <taxon>Panagrolaimidae</taxon>
        <taxon>Panagrellus</taxon>
    </lineage>
</organism>
<dbReference type="AlphaFoldDB" id="A0A7E4ZWE4"/>
<reference evidence="1" key="1">
    <citation type="journal article" date="2013" name="Genetics">
        <title>The draft genome and transcriptome of Panagrellus redivivus are shaped by the harsh demands of a free-living lifestyle.</title>
        <authorList>
            <person name="Srinivasan J."/>
            <person name="Dillman A.R."/>
            <person name="Macchietto M.G."/>
            <person name="Heikkinen L."/>
            <person name="Lakso M."/>
            <person name="Fracchia K.M."/>
            <person name="Antoshechkin I."/>
            <person name="Mortazavi A."/>
            <person name="Wong G."/>
            <person name="Sternberg P.W."/>
        </authorList>
    </citation>
    <scope>NUCLEOTIDE SEQUENCE [LARGE SCALE GENOMIC DNA]</scope>
    <source>
        <strain evidence="1">MT8872</strain>
    </source>
</reference>
<reference evidence="2" key="2">
    <citation type="submission" date="2020-10" db="UniProtKB">
        <authorList>
            <consortium name="WormBaseParasite"/>
        </authorList>
    </citation>
    <scope>IDENTIFICATION</scope>
</reference>
<proteinExistence type="predicted"/>
<accession>A0A7E4ZWE4</accession>
<name>A0A7E4ZWE4_PANRE</name>
<dbReference type="WBParaSite" id="Pan_g21687.t1">
    <property type="protein sequence ID" value="Pan_g21687.t1"/>
    <property type="gene ID" value="Pan_g21687"/>
</dbReference>
<evidence type="ECO:0000313" key="2">
    <source>
        <dbReference type="WBParaSite" id="Pan_g21687.t1"/>
    </source>
</evidence>
<evidence type="ECO:0000313" key="1">
    <source>
        <dbReference type="Proteomes" id="UP000492821"/>
    </source>
</evidence>
<protein>
    <submittedName>
        <fullName evidence="2">Transposase</fullName>
    </submittedName>
</protein>
<dbReference type="Proteomes" id="UP000492821">
    <property type="component" value="Unassembled WGS sequence"/>
</dbReference>
<keyword evidence="1" id="KW-1185">Reference proteome</keyword>
<sequence>MSDKPAPKRLTRMPYLVKARPVFNQNAFSAIVCESFVNPVFLKVNVDGEVVRLCPERGHSLDVHLDCYHCWLVCKLQRILSFQKCHHSD</sequence>